<evidence type="ECO:0000313" key="1">
    <source>
        <dbReference type="EMBL" id="KUJ55618.1"/>
    </source>
</evidence>
<gene>
    <name evidence="1" type="ORF">AR686_12470</name>
</gene>
<dbReference type="Proteomes" id="UP000054388">
    <property type="component" value="Unassembled WGS sequence"/>
</dbReference>
<reference evidence="1 2" key="1">
    <citation type="submission" date="2015-10" db="EMBL/GenBank/DDBJ databases">
        <title>Genome sequence of Chryseobacterium greenlandense.</title>
        <authorList>
            <person name="Newman J."/>
            <person name="Fischer K."/>
            <person name="Miller J."/>
        </authorList>
    </citation>
    <scope>NUCLEOTIDE SEQUENCE [LARGE SCALE GENOMIC DNA]</scope>
    <source>
        <strain evidence="1 2">UMB34</strain>
    </source>
</reference>
<sequence>MYKKTNKMKFNQFLKINAVAIAAVMFTGSVMSFKIVEKKTADQQFYYNSTDTSAGAFSQESNWAVGAGASCLTTGNKPCTITVPEGQDLVDVIGGMTNSQVLAIHPSERRQ</sequence>
<comment type="caution">
    <text evidence="1">The sequence shown here is derived from an EMBL/GenBank/DDBJ whole genome shotgun (WGS) entry which is preliminary data.</text>
</comment>
<protein>
    <submittedName>
        <fullName evidence="1">Uncharacterized protein</fullName>
    </submittedName>
</protein>
<accession>A0A117KBD9</accession>
<organism evidence="1 2">
    <name type="scientific">Chryseobacterium aquaticum subsp. greenlandense</name>
    <dbReference type="NCBI Taxonomy" id="345663"/>
    <lineage>
        <taxon>Bacteria</taxon>
        <taxon>Pseudomonadati</taxon>
        <taxon>Bacteroidota</taxon>
        <taxon>Flavobacteriia</taxon>
        <taxon>Flavobacteriales</taxon>
        <taxon>Weeksellaceae</taxon>
        <taxon>Chryseobacterium group</taxon>
        <taxon>Chryseobacterium</taxon>
    </lineage>
</organism>
<dbReference type="AlphaFoldDB" id="A0A117KBD9"/>
<evidence type="ECO:0000313" key="2">
    <source>
        <dbReference type="Proteomes" id="UP000054388"/>
    </source>
</evidence>
<name>A0A117KBD9_9FLAO</name>
<dbReference type="EMBL" id="LMAI01000006">
    <property type="protein sequence ID" value="KUJ55618.1"/>
    <property type="molecule type" value="Genomic_DNA"/>
</dbReference>
<proteinExistence type="predicted"/>